<evidence type="ECO:0000313" key="9">
    <source>
        <dbReference type="Proteomes" id="UP000282582"/>
    </source>
</evidence>
<feature type="region of interest" description="Disordered" evidence="6">
    <location>
        <begin position="1951"/>
        <end position="2013"/>
    </location>
</feature>
<dbReference type="Pfam" id="PF03568">
    <property type="entry name" value="Separin_C"/>
    <property type="match status" value="1"/>
</dbReference>
<feature type="compositionally biased region" description="Polar residues" evidence="6">
    <location>
        <begin position="127"/>
        <end position="137"/>
    </location>
</feature>
<keyword evidence="4" id="KW-0159">Chromosome partition</keyword>
<dbReference type="GO" id="GO:0006508">
    <property type="term" value="P:proteolysis"/>
    <property type="evidence" value="ECO:0007669"/>
    <property type="project" value="InterPro"/>
</dbReference>
<evidence type="ECO:0000313" key="8">
    <source>
        <dbReference type="EMBL" id="RMX94027.1"/>
    </source>
</evidence>
<feature type="compositionally biased region" description="Basic and acidic residues" evidence="6">
    <location>
        <begin position="1213"/>
        <end position="1228"/>
    </location>
</feature>
<feature type="region of interest" description="Disordered" evidence="6">
    <location>
        <begin position="250"/>
        <end position="274"/>
    </location>
</feature>
<feature type="coiled-coil region" evidence="5">
    <location>
        <begin position="512"/>
        <end position="539"/>
    </location>
</feature>
<dbReference type="GO" id="GO:0072686">
    <property type="term" value="C:mitotic spindle"/>
    <property type="evidence" value="ECO:0007669"/>
    <property type="project" value="TreeGrafter"/>
</dbReference>
<keyword evidence="3" id="KW-0378">Hydrolase</keyword>
<dbReference type="Gene3D" id="1.25.40.10">
    <property type="entry name" value="Tetratricopeptide repeat domain"/>
    <property type="match status" value="1"/>
</dbReference>
<feature type="compositionally biased region" description="Basic and acidic residues" evidence="6">
    <location>
        <begin position="1953"/>
        <end position="1968"/>
    </location>
</feature>
<accession>A0A3M6XTB5</accession>
<dbReference type="InterPro" id="IPR005314">
    <property type="entry name" value="Peptidase_C50"/>
</dbReference>
<gene>
    <name evidence="8" type="ORF">D0868_12520</name>
</gene>
<dbReference type="GO" id="GO:0004197">
    <property type="term" value="F:cysteine-type endopeptidase activity"/>
    <property type="evidence" value="ECO:0007669"/>
    <property type="project" value="InterPro"/>
</dbReference>
<dbReference type="GO" id="GO:0044732">
    <property type="term" value="C:mitotic spindle pole body"/>
    <property type="evidence" value="ECO:0007669"/>
    <property type="project" value="TreeGrafter"/>
</dbReference>
<feature type="compositionally biased region" description="Polar residues" evidence="6">
    <location>
        <begin position="144"/>
        <end position="166"/>
    </location>
</feature>
<feature type="compositionally biased region" description="Polar residues" evidence="6">
    <location>
        <begin position="31"/>
        <end position="62"/>
    </location>
</feature>
<organism evidence="8 9">
    <name type="scientific">Hortaea werneckii</name>
    <name type="common">Black yeast</name>
    <name type="synonym">Cladosporium werneckii</name>
    <dbReference type="NCBI Taxonomy" id="91943"/>
    <lineage>
        <taxon>Eukaryota</taxon>
        <taxon>Fungi</taxon>
        <taxon>Dikarya</taxon>
        <taxon>Ascomycota</taxon>
        <taxon>Pezizomycotina</taxon>
        <taxon>Dothideomycetes</taxon>
        <taxon>Dothideomycetidae</taxon>
        <taxon>Mycosphaerellales</taxon>
        <taxon>Teratosphaeriaceae</taxon>
        <taxon>Hortaea</taxon>
    </lineage>
</organism>
<evidence type="ECO:0000256" key="1">
    <source>
        <dbReference type="ARBA" id="ARBA00000451"/>
    </source>
</evidence>
<evidence type="ECO:0000256" key="3">
    <source>
        <dbReference type="ARBA" id="ARBA00022801"/>
    </source>
</evidence>
<sequence>MKATGTASPDAVKQALQTGCASTSTVSTLQRLLSPAATATSSGTKPSNKPTETGSRTANTRIGNPPPRKGSTKPPVPVREDSPSPPLTAKARCALATDVVNVSLKVLTEATKAPSTTKTGPARSRRQGSPTTQSNGQTEERSLQPLQPLQPRSGNSTPVQKTSPLQSVKPDGDPASLRLRNVSPPTHLLAVAECASTGFSYLRSPEMTDASVGTPNMQLVAGMLALAARLVALKFHSLAVKELAAVKRQLEEPSKPAKSTQTTRLAPSSASKGTKPTIASLLNLDAWLKDQSETLPLAITHQQLVLKIMATSHKAPEIESVVEYLNPDSASSPAAFITQQVELMGNKTKAATQLEGLSQIILGLCPKLSSANDSEALESSESVSPLAAFKLQVSALRIRKEWWQLAGHQGNEEKELIDPFSRCLAALLRRANGTSRTYGEAQEALISLRIDVTSASGAAFGLCHTLAMLAERDGDDEGALQWLRRLMVTCEDLSHQNAKQLATHVKYVSKLATSKERDLQHLRAQVETLEKRLREQLSGSSADYDFLIVELARLSSIVHRDRELIAQASTARVVLIEAAAFAQRYARSYPERSDAQVQSIISSALRLSKGPEDVYKWATIDAVRLFLRLGTLKLVTKEASTKPLATAWASSTSSLSLGVLLHSQSLRALKSEETRGNEWTYDEDILDATERATMLEWQLNYALGLVERPKYRANLRSCLSKLSKELSSRYTISEHPLRRVRAASYILQACGANPGLLPKEIVDAWLETPPLSLDHLGKDQGLSAYAKDVQSGYDVAKAFNTGAPKMEDFKPALLNWQALIDINETTGTVSDCIDRVEVVAHLLSSIASYAQVMGDEAVYLPILHMLIRLCRASGYSDDVQVEATVRLSEQYLELGLSETAGTLLAQCHKLVEKDSVSDLVMMRLLLAHATYLLSIDNTDAARDYIRQAGEHRSKLPPEQVARGERRAYELAHAQCWLNQSKFCQETGALEEALGAAKTAVRLLSSAWAAIERSLSEDSSQSVAEVVTMEPDKPKHDAANGLVSGISKLQLKPLDDKTAKAPEKGAAYWGLASPMCKTLMCLSDLYAHHGLFGDANYYSERAVKVAESVGSKSITLKARCQRARLLANAGRFDDATLCLEGVDQTESRDNPMLQIDLQRTKGFLLCKEHSLQEAARAYDCALQSVQRMQSTESTRDLERLESEEQILAAKTKNLKLESEPKADAADARKKPSIRAARPKSTVKGRKPVAAASTSRATGGRGKTKAAPVEGPTAVPYLINKLKRQLLLEKGLVVIQSGCNDEVMSIIEDTASTVTGTLQQRQLQFQYLMRKANETLESDISYNMLPESTLSFPAIVRQGRKMSSEGISRPSLLPSPSKNSDGLVVAAKPSARSRQGAQGLTDLLLAARDCLVGTRSASLKFSSTAETYRECSMLSSTSLLLSAAGFSDSQSKLHPIREAMFLEQPRVHALECEQHAVFLDAGCSTEPFSWPDNAAKPGQESLSAATFQEQYIDVLPKPWTCVSMSLSHDCSELYVARYRAGQSPLIVRLPFSRRSPEDDDDDEEDFGYHKGKAELQDIIEASNYTCHNTNGGEAKAAKRNWWSEREALDKRLHELLINMENIWFGGFRGVFSQHARQPDLLARLRKSFDEILARYLPSRQAGKGRATPLRLDDKVLELFVGLGDDQDGLVDLDEQLADLLYFVVDMLQFGGEQNAYDEIDFDSMAVDVLDALRSYHEATTEQAAADAHLILVLDKRLQAFPWENMPCLENASSTDVERGYYTVNRASGTYILNPSKDLKNTQNLLSAPLAKLSGADQAQWTSMVQKAPSEEEFAQSLTQKSMLLYFGHGSGAQYIRPRTIRKLEACSQVVWLMGCSSGSVSEHGELEPSAVPLAYLMAGDKSAAVREDREGKEQREEGSKCMAVLATLWDVTDKDIDRFSTAVGEEWGLWSATEEAPKMESKAPKEKRQLDAPATPQEAPKTPKTPRARKTPAAAKTPARSRSRPRREVERKKSLVDAVARSRDACYLRYLNGAAPVVYGVPVYLGDKI</sequence>
<evidence type="ECO:0000259" key="7">
    <source>
        <dbReference type="PROSITE" id="PS51700"/>
    </source>
</evidence>
<feature type="domain" description="Peptidase C50" evidence="7">
    <location>
        <begin position="1783"/>
        <end position="1884"/>
    </location>
</feature>
<evidence type="ECO:0000256" key="4">
    <source>
        <dbReference type="ARBA" id="ARBA00022829"/>
    </source>
</evidence>
<dbReference type="EC" id="3.4.22.49" evidence="2"/>
<dbReference type="PROSITE" id="PS51700">
    <property type="entry name" value="SEPARIN"/>
    <property type="match status" value="1"/>
</dbReference>
<feature type="region of interest" description="Disordered" evidence="6">
    <location>
        <begin position="31"/>
        <end position="88"/>
    </location>
</feature>
<dbReference type="GO" id="GO:0051307">
    <property type="term" value="P:meiotic chromosome separation"/>
    <property type="evidence" value="ECO:0007669"/>
    <property type="project" value="TreeGrafter"/>
</dbReference>
<evidence type="ECO:0000256" key="5">
    <source>
        <dbReference type="SAM" id="Coils"/>
    </source>
</evidence>
<feature type="region of interest" description="Disordered" evidence="6">
    <location>
        <begin position="111"/>
        <end position="180"/>
    </location>
</feature>
<dbReference type="Proteomes" id="UP000282582">
    <property type="component" value="Unassembled WGS sequence"/>
</dbReference>
<dbReference type="EMBL" id="QWIK01001533">
    <property type="protein sequence ID" value="RMX94027.1"/>
    <property type="molecule type" value="Genomic_DNA"/>
</dbReference>
<feature type="region of interest" description="Disordered" evidence="6">
    <location>
        <begin position="1210"/>
        <end position="1266"/>
    </location>
</feature>
<reference evidence="8 9" key="1">
    <citation type="journal article" date="2018" name="BMC Genomics">
        <title>Genomic evidence for intraspecific hybridization in a clonal and extremely halotolerant yeast.</title>
        <authorList>
            <person name="Gostincar C."/>
            <person name="Stajich J.E."/>
            <person name="Zupancic J."/>
            <person name="Zalar P."/>
            <person name="Gunde-Cimerman N."/>
        </authorList>
    </citation>
    <scope>NUCLEOTIDE SEQUENCE [LARGE SCALE GENOMIC DNA]</scope>
    <source>
        <strain evidence="8 9">EXF-6654</strain>
    </source>
</reference>
<keyword evidence="5" id="KW-0175">Coiled coil</keyword>
<dbReference type="SUPFAM" id="SSF48452">
    <property type="entry name" value="TPR-like"/>
    <property type="match status" value="1"/>
</dbReference>
<name>A0A3M6XTB5_HORWE</name>
<feature type="compositionally biased region" description="Basic and acidic residues" evidence="6">
    <location>
        <begin position="2004"/>
        <end position="2013"/>
    </location>
</feature>
<dbReference type="PANTHER" id="PTHR12792:SF0">
    <property type="entry name" value="SEPARIN"/>
    <property type="match status" value="1"/>
</dbReference>
<comment type="caution">
    <text evidence="8">The sequence shown here is derived from an EMBL/GenBank/DDBJ whole genome shotgun (WGS) entry which is preliminary data.</text>
</comment>
<comment type="catalytic activity">
    <reaction evidence="1">
        <text>All bonds known to be hydrolyzed by this endopeptidase have arginine in P1 and an acidic residue in P4. P6 is often occupied by an acidic residue or by a hydroxy-amino-acid residue, the phosphorylation of which enhances cleavage.</text>
        <dbReference type="EC" id="3.4.22.49"/>
    </reaction>
</comment>
<dbReference type="InterPro" id="IPR030397">
    <property type="entry name" value="SEPARIN_core_dom"/>
</dbReference>
<dbReference type="InterPro" id="IPR011990">
    <property type="entry name" value="TPR-like_helical_dom_sf"/>
</dbReference>
<feature type="compositionally biased region" description="Basic residues" evidence="6">
    <location>
        <begin position="1229"/>
        <end position="1245"/>
    </location>
</feature>
<dbReference type="GO" id="GO:0005634">
    <property type="term" value="C:nucleus"/>
    <property type="evidence" value="ECO:0007669"/>
    <property type="project" value="InterPro"/>
</dbReference>
<proteinExistence type="predicted"/>
<feature type="compositionally biased region" description="Polar residues" evidence="6">
    <location>
        <begin position="257"/>
        <end position="274"/>
    </location>
</feature>
<protein>
    <recommendedName>
        <fullName evidence="2">separase</fullName>
        <ecNumber evidence="2">3.4.22.49</ecNumber>
    </recommendedName>
</protein>
<evidence type="ECO:0000256" key="2">
    <source>
        <dbReference type="ARBA" id="ARBA00012489"/>
    </source>
</evidence>
<dbReference type="GO" id="GO:0005737">
    <property type="term" value="C:cytoplasm"/>
    <property type="evidence" value="ECO:0007669"/>
    <property type="project" value="TreeGrafter"/>
</dbReference>
<dbReference type="PANTHER" id="PTHR12792">
    <property type="entry name" value="EXTRA SPINDLE POLES 1-RELATED"/>
    <property type="match status" value="1"/>
</dbReference>
<evidence type="ECO:0000256" key="6">
    <source>
        <dbReference type="SAM" id="MobiDB-lite"/>
    </source>
</evidence>